<dbReference type="Pfam" id="PF08208">
    <property type="entry name" value="RNA_polI_A34"/>
    <property type="match status" value="1"/>
</dbReference>
<dbReference type="PANTHER" id="PTHR28155">
    <property type="entry name" value="ACR243WP"/>
    <property type="match status" value="1"/>
</dbReference>
<feature type="compositionally biased region" description="Polar residues" evidence="1">
    <location>
        <begin position="468"/>
        <end position="485"/>
    </location>
</feature>
<gene>
    <name evidence="2" type="ORF">RRF57_000938</name>
</gene>
<reference evidence="2 3" key="1">
    <citation type="submission" date="2023-10" db="EMBL/GenBank/DDBJ databases">
        <title>Draft genome sequence of Xylaria bambusicola isolate GMP-LS, the root and basal stem rot pathogen of sugarcane in Indonesia.</title>
        <authorList>
            <person name="Selvaraj P."/>
            <person name="Muralishankar V."/>
            <person name="Muruganantham S."/>
            <person name="Sp S."/>
            <person name="Haryani S."/>
            <person name="Lau K.J.X."/>
            <person name="Naqvi N.I."/>
        </authorList>
    </citation>
    <scope>NUCLEOTIDE SEQUENCE [LARGE SCALE GENOMIC DNA]</scope>
    <source>
        <strain evidence="2">GMP-LS</strain>
    </source>
</reference>
<evidence type="ECO:0000313" key="3">
    <source>
        <dbReference type="Proteomes" id="UP001305414"/>
    </source>
</evidence>
<feature type="compositionally biased region" description="Low complexity" evidence="1">
    <location>
        <begin position="178"/>
        <end position="192"/>
    </location>
</feature>
<keyword evidence="3" id="KW-1185">Reference proteome</keyword>
<feature type="compositionally biased region" description="Low complexity" evidence="1">
    <location>
        <begin position="127"/>
        <end position="143"/>
    </location>
</feature>
<feature type="compositionally biased region" description="Low complexity" evidence="1">
    <location>
        <begin position="39"/>
        <end position="56"/>
    </location>
</feature>
<comment type="caution">
    <text evidence="2">The sequence shown here is derived from an EMBL/GenBank/DDBJ whole genome shotgun (WGS) entry which is preliminary data.</text>
</comment>
<dbReference type="PANTHER" id="PTHR28155:SF1">
    <property type="entry name" value="DNA-DIRECTED RNA POLYMERASE I SUBUNIT RPA34.5-DOMAIN-CONTAINING PROTEIN"/>
    <property type="match status" value="1"/>
</dbReference>
<name>A0AAN7Z166_9PEZI</name>
<feature type="compositionally biased region" description="Polar residues" evidence="1">
    <location>
        <begin position="516"/>
        <end position="535"/>
    </location>
</feature>
<feature type="region of interest" description="Disordered" evidence="1">
    <location>
        <begin position="1"/>
        <end position="240"/>
    </location>
</feature>
<feature type="compositionally biased region" description="Basic and acidic residues" evidence="1">
    <location>
        <begin position="23"/>
        <end position="38"/>
    </location>
</feature>
<organism evidence="2 3">
    <name type="scientific">Xylaria bambusicola</name>
    <dbReference type="NCBI Taxonomy" id="326684"/>
    <lineage>
        <taxon>Eukaryota</taxon>
        <taxon>Fungi</taxon>
        <taxon>Dikarya</taxon>
        <taxon>Ascomycota</taxon>
        <taxon>Pezizomycotina</taxon>
        <taxon>Sordariomycetes</taxon>
        <taxon>Xylariomycetidae</taxon>
        <taxon>Xylariales</taxon>
        <taxon>Xylariaceae</taxon>
        <taxon>Xylaria</taxon>
    </lineage>
</organism>
<dbReference type="EMBL" id="JAWHQM010000002">
    <property type="protein sequence ID" value="KAK5625222.1"/>
    <property type="molecule type" value="Genomic_DNA"/>
</dbReference>
<evidence type="ECO:0000256" key="1">
    <source>
        <dbReference type="SAM" id="MobiDB-lite"/>
    </source>
</evidence>
<feature type="compositionally biased region" description="Low complexity" evidence="1">
    <location>
        <begin position="151"/>
        <end position="163"/>
    </location>
</feature>
<protein>
    <submittedName>
        <fullName evidence="2">Uncharacterized protein</fullName>
    </submittedName>
</protein>
<accession>A0AAN7Z166</accession>
<feature type="compositionally biased region" description="Basic and acidic residues" evidence="1">
    <location>
        <begin position="499"/>
        <end position="515"/>
    </location>
</feature>
<dbReference type="InterPro" id="IPR013240">
    <property type="entry name" value="DNA-dir_RNA_pol1_su_RPA34"/>
</dbReference>
<sequence>MASKVRQEKKKSASAKATAPFARARESNKPFKGADKAVDSTSDSNSDSSAGSTSGNDSDDDLDAARAKFLAGSAAKRKKAAETKVNGLKPASTPAKPLTKGTIPTSAQKPADKSSSGSDSESDESSSDSSSSSRPPVTDQSKSAVKKQKSKSSSDSASSSGSSRESEGPSTGNKASKSKSSSSESSDDSGSNSDDESRPNTGAQTAAKDTTKNLANTAQSSSSEESGSDDESDGDKMAVDTTSDDNAAIESMSQVSPAPWLNNADFMLRKASSGNPGKEVADFFSNANLEGKQVWYFTAPASLPITVLKDMEIDLSKATKGEALLIHNGDNYGLDLESCSSLLVGAINTHLVSELRLPPSSSLRKRLIVIVNRGIDSTVHLRRMAKFGPGGEVHATATDDYVPVPKPIRQQPEGLRVRYTPIGVPTPAISNAVPAKKTPAKASQAKKNPAVHSSSSSDSESETGSDVEMTTPSVSIAPASQSKPTKSGLANGDRKRRHSGNDDQSAKRVKAEQATERSSSQKQAVIQAPNPSATPSKKSSKGKEKKDKAKQEKTPKSITMTPTIAKQTPIPLPNVPGMKR</sequence>
<dbReference type="GO" id="GO:0006360">
    <property type="term" value="P:transcription by RNA polymerase I"/>
    <property type="evidence" value="ECO:0007669"/>
    <property type="project" value="InterPro"/>
</dbReference>
<feature type="compositionally biased region" description="Basic and acidic residues" evidence="1">
    <location>
        <begin position="541"/>
        <end position="555"/>
    </location>
</feature>
<feature type="compositionally biased region" description="Polar residues" evidence="1">
    <location>
        <begin position="199"/>
        <end position="219"/>
    </location>
</feature>
<evidence type="ECO:0000313" key="2">
    <source>
        <dbReference type="EMBL" id="KAK5625222.1"/>
    </source>
</evidence>
<feature type="compositionally biased region" description="Polar residues" evidence="1">
    <location>
        <begin position="557"/>
        <end position="566"/>
    </location>
</feature>
<dbReference type="InterPro" id="IPR053263">
    <property type="entry name" value="Euk_RPA34_RNAP_subunit"/>
</dbReference>
<dbReference type="AlphaFoldDB" id="A0AAN7Z166"/>
<feature type="region of interest" description="Disordered" evidence="1">
    <location>
        <begin position="392"/>
        <end position="580"/>
    </location>
</feature>
<proteinExistence type="predicted"/>
<dbReference type="Proteomes" id="UP001305414">
    <property type="component" value="Unassembled WGS sequence"/>
</dbReference>